<keyword evidence="1" id="KW-1003">Cell membrane</keyword>
<protein>
    <submittedName>
        <fullName evidence="7">Extracellular solute-binding protein</fullName>
    </submittedName>
</protein>
<evidence type="ECO:0000313" key="8">
    <source>
        <dbReference type="Proteomes" id="UP001457898"/>
    </source>
</evidence>
<gene>
    <name evidence="7" type="ORF">WMO65_12940</name>
</gene>
<accession>A0ABV1DNH9</accession>
<evidence type="ECO:0000256" key="3">
    <source>
        <dbReference type="ARBA" id="ARBA00023136"/>
    </source>
</evidence>
<feature type="chain" id="PRO_5047418265" evidence="6">
    <location>
        <begin position="22"/>
        <end position="585"/>
    </location>
</feature>
<name>A0ABV1DNH9_9FIRM</name>
<dbReference type="SUPFAM" id="SSF53850">
    <property type="entry name" value="Periplasmic binding protein-like II"/>
    <property type="match status" value="1"/>
</dbReference>
<keyword evidence="3" id="KW-0472">Membrane</keyword>
<dbReference type="InterPro" id="IPR006059">
    <property type="entry name" value="SBP"/>
</dbReference>
<evidence type="ECO:0000313" key="7">
    <source>
        <dbReference type="EMBL" id="MEQ2431916.1"/>
    </source>
</evidence>
<dbReference type="PANTHER" id="PTHR43649">
    <property type="entry name" value="ARABINOSE-BINDING PROTEIN-RELATED"/>
    <property type="match status" value="1"/>
</dbReference>
<keyword evidence="4" id="KW-0564">Palmitate</keyword>
<keyword evidence="8" id="KW-1185">Reference proteome</keyword>
<dbReference type="RefSeq" id="WP_148392824.1">
    <property type="nucleotide sequence ID" value="NZ_JBBMFP010000010.1"/>
</dbReference>
<dbReference type="PROSITE" id="PS51257">
    <property type="entry name" value="PROKAR_LIPOPROTEIN"/>
    <property type="match status" value="1"/>
</dbReference>
<dbReference type="InterPro" id="IPR050490">
    <property type="entry name" value="Bact_solute-bd_prot1"/>
</dbReference>
<dbReference type="Gene3D" id="3.40.190.10">
    <property type="entry name" value="Periplasmic binding protein-like II"/>
    <property type="match status" value="2"/>
</dbReference>
<dbReference type="EMBL" id="JBBMFP010000010">
    <property type="protein sequence ID" value="MEQ2431916.1"/>
    <property type="molecule type" value="Genomic_DNA"/>
</dbReference>
<proteinExistence type="predicted"/>
<evidence type="ECO:0000256" key="5">
    <source>
        <dbReference type="ARBA" id="ARBA00023288"/>
    </source>
</evidence>
<sequence length="585" mass="64168">MKKRLIGIFLCLTMTVSVVLSGCGEEKSASAGSSNSKYKEFITVDVFDALANYQGIQSGWFAKVVRDKFNMELNIIAPNVAGGGDTLFQTRSAAGNLGDLIIAGADNGRFSNMVKAGLLADMTELLEDKEIMKNYETAIKKVNESAGQEGIFGIPSEISNQSPEVSADGIEPLVSPYVRWDSYKEAGYPQMKTLEDFIPVMKAMQENTPQSDSGKPTYAISLFKDWDGNMMVGAKNYASLYGYNELGFVLSKADGSDDQDVVSSDGVYVQALRFLFEANQAGLVDPESTTQNYDILSNKYRDGQILTSLWSYQGPAFYNTAERKKEGKGFMPAFIEDSSPFSFGCYAEGNGKTIIGIGSQAKDPERMADFIDWLYSPEGMEIGGQSGGGAGPEGLTWEIKDDRAVRTEFGDKALAGEKVEVPEEWGGGEWTDGGPALNFKPLSPVDIDPRIGEPYLSTMWSSVLEKNTTPLDTDWQDKSGGAKTTIEFLESKDALSVSPGTSYIQPEESSDITTLRNQCKTVIVDDSWKMVFAKDETEFESILKHMQDTVKGLGYEEVLELDMKNAKEQSACRIQAVEEYNSRNK</sequence>
<reference evidence="7 8" key="1">
    <citation type="submission" date="2024-03" db="EMBL/GenBank/DDBJ databases">
        <title>Human intestinal bacterial collection.</title>
        <authorList>
            <person name="Pauvert C."/>
            <person name="Hitch T.C.A."/>
            <person name="Clavel T."/>
        </authorList>
    </citation>
    <scope>NUCLEOTIDE SEQUENCE [LARGE SCALE GENOMIC DNA]</scope>
    <source>
        <strain evidence="7 8">CLA-SR-H028</strain>
    </source>
</reference>
<keyword evidence="2 6" id="KW-0732">Signal</keyword>
<feature type="signal peptide" evidence="6">
    <location>
        <begin position="1"/>
        <end position="21"/>
    </location>
</feature>
<dbReference type="PANTHER" id="PTHR43649:SF33">
    <property type="entry name" value="POLYGALACTURONAN_RHAMNOGALACTURONAN-BINDING PROTEIN YTCQ"/>
    <property type="match status" value="1"/>
</dbReference>
<evidence type="ECO:0000256" key="1">
    <source>
        <dbReference type="ARBA" id="ARBA00022475"/>
    </source>
</evidence>
<evidence type="ECO:0000256" key="6">
    <source>
        <dbReference type="SAM" id="SignalP"/>
    </source>
</evidence>
<evidence type="ECO:0000256" key="2">
    <source>
        <dbReference type="ARBA" id="ARBA00022729"/>
    </source>
</evidence>
<evidence type="ECO:0000256" key="4">
    <source>
        <dbReference type="ARBA" id="ARBA00023139"/>
    </source>
</evidence>
<dbReference type="Pfam" id="PF01547">
    <property type="entry name" value="SBP_bac_1"/>
    <property type="match status" value="1"/>
</dbReference>
<comment type="caution">
    <text evidence="7">The sequence shown here is derived from an EMBL/GenBank/DDBJ whole genome shotgun (WGS) entry which is preliminary data.</text>
</comment>
<keyword evidence="5" id="KW-0449">Lipoprotein</keyword>
<dbReference type="Proteomes" id="UP001457898">
    <property type="component" value="Unassembled WGS sequence"/>
</dbReference>
<organism evidence="7 8">
    <name type="scientific">Blautia caccae</name>
    <dbReference type="NCBI Taxonomy" id="3133175"/>
    <lineage>
        <taxon>Bacteria</taxon>
        <taxon>Bacillati</taxon>
        <taxon>Bacillota</taxon>
        <taxon>Clostridia</taxon>
        <taxon>Lachnospirales</taxon>
        <taxon>Lachnospiraceae</taxon>
        <taxon>Blautia</taxon>
    </lineage>
</organism>